<accession>A0A8J1LV37</accession>
<organism evidence="3 4">
    <name type="scientific">Xenopus laevis</name>
    <name type="common">African clawed frog</name>
    <dbReference type="NCBI Taxonomy" id="8355"/>
    <lineage>
        <taxon>Eukaryota</taxon>
        <taxon>Metazoa</taxon>
        <taxon>Chordata</taxon>
        <taxon>Craniata</taxon>
        <taxon>Vertebrata</taxon>
        <taxon>Euteleostomi</taxon>
        <taxon>Amphibia</taxon>
        <taxon>Batrachia</taxon>
        <taxon>Anura</taxon>
        <taxon>Pipoidea</taxon>
        <taxon>Pipidae</taxon>
        <taxon>Xenopodinae</taxon>
        <taxon>Xenopus</taxon>
        <taxon>Xenopus</taxon>
    </lineage>
</organism>
<feature type="region of interest" description="Disordered" evidence="1">
    <location>
        <begin position="177"/>
        <end position="212"/>
    </location>
</feature>
<evidence type="ECO:0000313" key="4">
    <source>
        <dbReference type="RefSeq" id="XP_041432590.1"/>
    </source>
</evidence>
<gene>
    <name evidence="4" type="primary">LOC121398099</name>
</gene>
<dbReference type="GeneID" id="121398099"/>
<keyword evidence="2" id="KW-1133">Transmembrane helix</keyword>
<evidence type="ECO:0000256" key="1">
    <source>
        <dbReference type="SAM" id="MobiDB-lite"/>
    </source>
</evidence>
<evidence type="ECO:0000313" key="3">
    <source>
        <dbReference type="Proteomes" id="UP000186698"/>
    </source>
</evidence>
<evidence type="ECO:0000256" key="2">
    <source>
        <dbReference type="SAM" id="Phobius"/>
    </source>
</evidence>
<proteinExistence type="predicted"/>
<dbReference type="RefSeq" id="XP_041432590.1">
    <property type="nucleotide sequence ID" value="XM_041576656.1"/>
</dbReference>
<reference evidence="4" key="1">
    <citation type="submission" date="2025-08" db="UniProtKB">
        <authorList>
            <consortium name="RefSeq"/>
        </authorList>
    </citation>
    <scope>IDENTIFICATION</scope>
    <source>
        <strain evidence="4">J_2021</strain>
        <tissue evidence="4">Erythrocytes</tissue>
    </source>
</reference>
<sequence>MHLALEEDLSHSTDIQWILGGLAISIVAFLLGCAICRQRKELVIAPRRPAPPSPDPGSLLRYQMGPLSSSASFTVHQIAETDADDYEEDFEVPAPRKEPPQPKQNSPSPRKSTTETNSHSSYVNVEPEPSYENVDNSPSKNLRPLKDHTYLELIAGDETTTETLTNLDVKRNALKKSGKSLSIPESLSNSYENVTQQGSPANSELNPDYVNM</sequence>
<keyword evidence="3" id="KW-1185">Reference proteome</keyword>
<dbReference type="OrthoDB" id="10397325at2759"/>
<dbReference type="KEGG" id="xla:121398099"/>
<feature type="transmembrane region" description="Helical" evidence="2">
    <location>
        <begin position="15"/>
        <end position="36"/>
    </location>
</feature>
<name>A0A8J1LV37_XENLA</name>
<keyword evidence="2" id="KW-0812">Transmembrane</keyword>
<feature type="compositionally biased region" description="Polar residues" evidence="1">
    <location>
        <begin position="103"/>
        <end position="123"/>
    </location>
</feature>
<feature type="region of interest" description="Disordered" evidence="1">
    <location>
        <begin position="84"/>
        <end position="143"/>
    </location>
</feature>
<feature type="compositionally biased region" description="Polar residues" evidence="1">
    <location>
        <begin position="179"/>
        <end position="205"/>
    </location>
</feature>
<dbReference type="AlphaFoldDB" id="A0A8J1LV37"/>
<keyword evidence="2" id="KW-0472">Membrane</keyword>
<dbReference type="Proteomes" id="UP000186698">
    <property type="component" value="Chromosome 9_10L"/>
</dbReference>
<protein>
    <submittedName>
        <fullName evidence="4">Uncharacterized protein LOC121398099 isoform X1</fullName>
    </submittedName>
</protein>